<keyword evidence="2" id="KW-1185">Reference proteome</keyword>
<accession>A0AAW0JPY0</accession>
<dbReference type="Proteomes" id="UP000237347">
    <property type="component" value="Unassembled WGS sequence"/>
</dbReference>
<protein>
    <submittedName>
        <fullName evidence="1">Uncharacterized protein</fullName>
    </submittedName>
</protein>
<comment type="caution">
    <text evidence="1">The sequence shown here is derived from an EMBL/GenBank/DDBJ whole genome shotgun (WGS) entry which is preliminary data.</text>
</comment>
<dbReference type="EMBL" id="PKMF04000496">
    <property type="protein sequence ID" value="KAK7828787.1"/>
    <property type="molecule type" value="Genomic_DNA"/>
</dbReference>
<sequence length="15" mass="1709">MLMCQPLQPNAKMGF</sequence>
<evidence type="ECO:0000313" key="1">
    <source>
        <dbReference type="EMBL" id="KAK7828787.1"/>
    </source>
</evidence>
<reference evidence="1 2" key="1">
    <citation type="journal article" date="2018" name="Sci. Data">
        <title>The draft genome sequence of cork oak.</title>
        <authorList>
            <person name="Ramos A.M."/>
            <person name="Usie A."/>
            <person name="Barbosa P."/>
            <person name="Barros P.M."/>
            <person name="Capote T."/>
            <person name="Chaves I."/>
            <person name="Simoes F."/>
            <person name="Abreu I."/>
            <person name="Carrasquinho I."/>
            <person name="Faro C."/>
            <person name="Guimaraes J.B."/>
            <person name="Mendonca D."/>
            <person name="Nobrega F."/>
            <person name="Rodrigues L."/>
            <person name="Saibo N.J.M."/>
            <person name="Varela M.C."/>
            <person name="Egas C."/>
            <person name="Matos J."/>
            <person name="Miguel C.M."/>
            <person name="Oliveira M.M."/>
            <person name="Ricardo C.P."/>
            <person name="Goncalves S."/>
        </authorList>
    </citation>
    <scope>NUCLEOTIDE SEQUENCE [LARGE SCALE GENOMIC DNA]</scope>
    <source>
        <strain evidence="2">cv. HL8</strain>
    </source>
</reference>
<proteinExistence type="predicted"/>
<name>A0AAW0JPY0_QUESU</name>
<gene>
    <name evidence="1" type="ORF">CFP56_029940</name>
</gene>
<organism evidence="1 2">
    <name type="scientific">Quercus suber</name>
    <name type="common">Cork oak</name>
    <dbReference type="NCBI Taxonomy" id="58331"/>
    <lineage>
        <taxon>Eukaryota</taxon>
        <taxon>Viridiplantae</taxon>
        <taxon>Streptophyta</taxon>
        <taxon>Embryophyta</taxon>
        <taxon>Tracheophyta</taxon>
        <taxon>Spermatophyta</taxon>
        <taxon>Magnoliopsida</taxon>
        <taxon>eudicotyledons</taxon>
        <taxon>Gunneridae</taxon>
        <taxon>Pentapetalae</taxon>
        <taxon>rosids</taxon>
        <taxon>fabids</taxon>
        <taxon>Fagales</taxon>
        <taxon>Fagaceae</taxon>
        <taxon>Quercus</taxon>
    </lineage>
</organism>
<evidence type="ECO:0000313" key="2">
    <source>
        <dbReference type="Proteomes" id="UP000237347"/>
    </source>
</evidence>